<dbReference type="InterPro" id="IPR003717">
    <property type="entry name" value="RecO"/>
</dbReference>
<feature type="domain" description="DNA replication/recombination mediator RecO N-terminal" evidence="7">
    <location>
        <begin position="1"/>
        <end position="81"/>
    </location>
</feature>
<gene>
    <name evidence="8" type="ORF">MNBD_NITROSPINAE04-2058</name>
</gene>
<evidence type="ECO:0000313" key="8">
    <source>
        <dbReference type="EMBL" id="VAX15411.1"/>
    </source>
</evidence>
<dbReference type="Gene3D" id="2.40.50.140">
    <property type="entry name" value="Nucleic acid-binding proteins"/>
    <property type="match status" value="1"/>
</dbReference>
<keyword evidence="5" id="KW-0234">DNA repair</keyword>
<dbReference type="SUPFAM" id="SSF57863">
    <property type="entry name" value="ArfGap/RecO-like zinc finger"/>
    <property type="match status" value="1"/>
</dbReference>
<accession>A0A3B1BLJ4</accession>
<keyword evidence="3" id="KW-0227">DNA damage</keyword>
<evidence type="ECO:0000256" key="2">
    <source>
        <dbReference type="ARBA" id="ARBA00021310"/>
    </source>
</evidence>
<dbReference type="GO" id="GO:0043590">
    <property type="term" value="C:bacterial nucleoid"/>
    <property type="evidence" value="ECO:0007669"/>
    <property type="project" value="TreeGrafter"/>
</dbReference>
<reference evidence="8" key="1">
    <citation type="submission" date="2018-06" db="EMBL/GenBank/DDBJ databases">
        <authorList>
            <person name="Zhirakovskaya E."/>
        </authorList>
    </citation>
    <scope>NUCLEOTIDE SEQUENCE</scope>
</reference>
<dbReference type="SUPFAM" id="SSF50249">
    <property type="entry name" value="Nucleic acid-binding proteins"/>
    <property type="match status" value="1"/>
</dbReference>
<dbReference type="Pfam" id="PF11967">
    <property type="entry name" value="RecO_N"/>
    <property type="match status" value="1"/>
</dbReference>
<evidence type="ECO:0000256" key="5">
    <source>
        <dbReference type="ARBA" id="ARBA00023204"/>
    </source>
</evidence>
<dbReference type="GO" id="GO:0006302">
    <property type="term" value="P:double-strand break repair"/>
    <property type="evidence" value="ECO:0007669"/>
    <property type="project" value="TreeGrafter"/>
</dbReference>
<dbReference type="Gene3D" id="1.20.1440.120">
    <property type="entry name" value="Recombination protein O, C-terminal domain"/>
    <property type="match status" value="1"/>
</dbReference>
<dbReference type="InterPro" id="IPR042242">
    <property type="entry name" value="RecO_C"/>
</dbReference>
<evidence type="ECO:0000256" key="6">
    <source>
        <dbReference type="ARBA" id="ARBA00033409"/>
    </source>
</evidence>
<dbReference type="PANTHER" id="PTHR33991">
    <property type="entry name" value="DNA REPAIR PROTEIN RECO"/>
    <property type="match status" value="1"/>
</dbReference>
<dbReference type="Pfam" id="PF02565">
    <property type="entry name" value="RecO_C"/>
    <property type="match status" value="1"/>
</dbReference>
<evidence type="ECO:0000256" key="1">
    <source>
        <dbReference type="ARBA" id="ARBA00007452"/>
    </source>
</evidence>
<dbReference type="NCBIfam" id="TIGR00613">
    <property type="entry name" value="reco"/>
    <property type="match status" value="1"/>
</dbReference>
<keyword evidence="4" id="KW-0233">DNA recombination</keyword>
<dbReference type="InterPro" id="IPR037278">
    <property type="entry name" value="ARFGAP/RecO"/>
</dbReference>
<dbReference type="GO" id="GO:0006310">
    <property type="term" value="P:DNA recombination"/>
    <property type="evidence" value="ECO:0007669"/>
    <property type="project" value="UniProtKB-KW"/>
</dbReference>
<dbReference type="InterPro" id="IPR012340">
    <property type="entry name" value="NA-bd_OB-fold"/>
</dbReference>
<name>A0A3B1BLJ4_9ZZZZ</name>
<sequence length="250" mass="27919">MPLYESPAVVLRQMKLGEADKIVTFFTLRFGKIKAVAKGSKRPKSKFGGRLEPFTYLKVILFGKEKTDLMRLNSCDVLDPFLPVRDDLNRLNRAFVSAELVDYGQKASDPNPDGFNLLLSLWRGLCLENDIKNQNLILRLFELKYMSSIGYHPSLDRCVACQRDIEPPSAGFNALKGGAVCGKCLVSDPAASRISVGAVRLMSKGLAMPVEKFARLKAGPEALVEIEKSVSDFVRTHIHRDLKSERFLKI</sequence>
<protein>
    <recommendedName>
        <fullName evidence="2">DNA repair protein RecO</fullName>
    </recommendedName>
    <alternativeName>
        <fullName evidence="6">Recombination protein O</fullName>
    </alternativeName>
</protein>
<evidence type="ECO:0000256" key="4">
    <source>
        <dbReference type="ARBA" id="ARBA00023172"/>
    </source>
</evidence>
<evidence type="ECO:0000256" key="3">
    <source>
        <dbReference type="ARBA" id="ARBA00022763"/>
    </source>
</evidence>
<dbReference type="PANTHER" id="PTHR33991:SF1">
    <property type="entry name" value="DNA REPAIR PROTEIN RECO"/>
    <property type="match status" value="1"/>
</dbReference>
<organism evidence="8">
    <name type="scientific">hydrothermal vent metagenome</name>
    <dbReference type="NCBI Taxonomy" id="652676"/>
    <lineage>
        <taxon>unclassified sequences</taxon>
        <taxon>metagenomes</taxon>
        <taxon>ecological metagenomes</taxon>
    </lineage>
</organism>
<dbReference type="InterPro" id="IPR022572">
    <property type="entry name" value="DNA_rep/recomb_RecO_N"/>
</dbReference>
<evidence type="ECO:0000259" key="7">
    <source>
        <dbReference type="Pfam" id="PF11967"/>
    </source>
</evidence>
<dbReference type="EMBL" id="UOGA01000037">
    <property type="protein sequence ID" value="VAX15411.1"/>
    <property type="molecule type" value="Genomic_DNA"/>
</dbReference>
<proteinExistence type="inferred from homology"/>
<dbReference type="AlphaFoldDB" id="A0A3B1BLJ4"/>
<comment type="similarity">
    <text evidence="1">Belongs to the RecO family.</text>
</comment>
<dbReference type="HAMAP" id="MF_00201">
    <property type="entry name" value="RecO"/>
    <property type="match status" value="1"/>
</dbReference>